<dbReference type="GO" id="GO:0005886">
    <property type="term" value="C:plasma membrane"/>
    <property type="evidence" value="ECO:0007669"/>
    <property type="project" value="UniProtKB-SubCell"/>
</dbReference>
<evidence type="ECO:0000256" key="8">
    <source>
        <dbReference type="SAM" id="MobiDB-lite"/>
    </source>
</evidence>
<dbReference type="FunFam" id="1.20.1720.10:FF:000004">
    <property type="entry name" value="EmrB/QacA family drug resistance transporter"/>
    <property type="match status" value="1"/>
</dbReference>
<name>A0A853BUM8_9ACTN</name>
<dbReference type="Pfam" id="PF07690">
    <property type="entry name" value="MFS_1"/>
    <property type="match status" value="1"/>
</dbReference>
<keyword evidence="5 9" id="KW-0812">Transmembrane</keyword>
<organism evidence="11 12">
    <name type="scientific">Streptomonospora nanhaiensis</name>
    <dbReference type="NCBI Taxonomy" id="1323731"/>
    <lineage>
        <taxon>Bacteria</taxon>
        <taxon>Bacillati</taxon>
        <taxon>Actinomycetota</taxon>
        <taxon>Actinomycetes</taxon>
        <taxon>Streptosporangiales</taxon>
        <taxon>Nocardiopsidaceae</taxon>
        <taxon>Streptomonospora</taxon>
    </lineage>
</organism>
<feature type="transmembrane region" description="Helical" evidence="9">
    <location>
        <begin position="185"/>
        <end position="207"/>
    </location>
</feature>
<dbReference type="Gene3D" id="1.20.1250.20">
    <property type="entry name" value="MFS general substrate transporter like domains"/>
    <property type="match status" value="2"/>
</dbReference>
<feature type="transmembrane region" description="Helical" evidence="9">
    <location>
        <begin position="352"/>
        <end position="371"/>
    </location>
</feature>
<sequence length="546" mass="57420">MTSTRAQSPLPEPAPAAADPSGTLPRRRVLWVFVGVMLTMLLGALDQTIVSTALPTIVGELHGLEQLSWVVTAYMLAATVGMPIYGKAGDLFGRKIVFQFAIVTFLLGSVLSGAAQDMTQLILFRALQGIGGGGLMISAQAIVADIVPPRERGRYMGLIGGVFGLASVAGPLLGGLFTDHLSWRWIFYINLPLGALSLIVVTAALNLPRPEGPRPRLDYLGTLLLAAASVCLVLVTSWGGTEYDWTSPVIIGLAAAAVIAAVLFVVAERFAAEPVIPLSLFRDRDFVLTSLVGITVGIAMFSTVSYLPTFLQMVNGASATESGLRMIPMVVGMLTATITTGRLISSSGRYKIWPIAGTAVIVLGLLLLSRMDADSSYLFNATGMLVLGLGVGMVMQNLILIVQNSAPPRHLGTATSATNYFRQIGASFGIAVFGSIFVNRLNDQVADLPAGAAQSMQFEGGEAGLSSLTPEMLAALDPQVRDFLVRAFAEALPPIFVYAVPIVLAGFVLTFFITERPLATRLGENAADVEADAAQGRPAAPAGVGD</sequence>
<dbReference type="PRINTS" id="PR01036">
    <property type="entry name" value="TCRTETB"/>
</dbReference>
<evidence type="ECO:0000256" key="6">
    <source>
        <dbReference type="ARBA" id="ARBA00022989"/>
    </source>
</evidence>
<dbReference type="InterPro" id="IPR020846">
    <property type="entry name" value="MFS_dom"/>
</dbReference>
<evidence type="ECO:0000256" key="3">
    <source>
        <dbReference type="ARBA" id="ARBA00022448"/>
    </source>
</evidence>
<dbReference type="PANTHER" id="PTHR23501">
    <property type="entry name" value="MAJOR FACILITATOR SUPERFAMILY"/>
    <property type="match status" value="1"/>
</dbReference>
<evidence type="ECO:0000256" key="4">
    <source>
        <dbReference type="ARBA" id="ARBA00022475"/>
    </source>
</evidence>
<gene>
    <name evidence="11" type="ORF">HNR12_004753</name>
</gene>
<accession>A0A853BUM8</accession>
<dbReference type="NCBIfam" id="TIGR00711">
    <property type="entry name" value="efflux_EmrB"/>
    <property type="match status" value="1"/>
</dbReference>
<feature type="transmembrane region" description="Helical" evidence="9">
    <location>
        <begin position="286"/>
        <end position="306"/>
    </location>
</feature>
<dbReference type="InterPro" id="IPR004638">
    <property type="entry name" value="EmrB-like"/>
</dbReference>
<dbReference type="EMBL" id="JACCFO010000001">
    <property type="protein sequence ID" value="NYI98476.1"/>
    <property type="molecule type" value="Genomic_DNA"/>
</dbReference>
<feature type="transmembrane region" description="Helical" evidence="9">
    <location>
        <begin position="97"/>
        <end position="116"/>
    </location>
</feature>
<dbReference type="GO" id="GO:0022857">
    <property type="term" value="F:transmembrane transporter activity"/>
    <property type="evidence" value="ECO:0007669"/>
    <property type="project" value="InterPro"/>
</dbReference>
<dbReference type="Proteomes" id="UP000575985">
    <property type="component" value="Unassembled WGS sequence"/>
</dbReference>
<comment type="caution">
    <text evidence="11">The sequence shown here is derived from an EMBL/GenBank/DDBJ whole genome shotgun (WGS) entry which is preliminary data.</text>
</comment>
<evidence type="ECO:0000259" key="10">
    <source>
        <dbReference type="PROSITE" id="PS50850"/>
    </source>
</evidence>
<evidence type="ECO:0000313" key="11">
    <source>
        <dbReference type="EMBL" id="NYI98476.1"/>
    </source>
</evidence>
<dbReference type="PROSITE" id="PS50850">
    <property type="entry name" value="MFS"/>
    <property type="match status" value="1"/>
</dbReference>
<evidence type="ECO:0000256" key="1">
    <source>
        <dbReference type="ARBA" id="ARBA00004651"/>
    </source>
</evidence>
<dbReference type="CDD" id="cd17502">
    <property type="entry name" value="MFS_Azr1_MDR_like"/>
    <property type="match status" value="1"/>
</dbReference>
<dbReference type="RefSeq" id="WP_179769621.1">
    <property type="nucleotide sequence ID" value="NZ_JACCFO010000001.1"/>
</dbReference>
<dbReference type="SUPFAM" id="SSF103473">
    <property type="entry name" value="MFS general substrate transporter"/>
    <property type="match status" value="1"/>
</dbReference>
<reference evidence="11 12" key="1">
    <citation type="submission" date="2020-07" db="EMBL/GenBank/DDBJ databases">
        <title>Sequencing the genomes of 1000 actinobacteria strains.</title>
        <authorList>
            <person name="Klenk H.-P."/>
        </authorList>
    </citation>
    <scope>NUCLEOTIDE SEQUENCE [LARGE SCALE GENOMIC DNA]</scope>
    <source>
        <strain evidence="11 12">DSM 45927</strain>
    </source>
</reference>
<feature type="domain" description="Major facilitator superfamily (MFS) profile" evidence="10">
    <location>
        <begin position="32"/>
        <end position="518"/>
    </location>
</feature>
<feature type="transmembrane region" description="Helical" evidence="9">
    <location>
        <begin position="245"/>
        <end position="266"/>
    </location>
</feature>
<keyword evidence="7 9" id="KW-0472">Membrane</keyword>
<protein>
    <submittedName>
        <fullName evidence="11">EmrB/QacA subfamily drug resistance transporter</fullName>
    </submittedName>
</protein>
<feature type="transmembrane region" description="Helical" evidence="9">
    <location>
        <begin position="122"/>
        <end position="143"/>
    </location>
</feature>
<evidence type="ECO:0000256" key="7">
    <source>
        <dbReference type="ARBA" id="ARBA00023136"/>
    </source>
</evidence>
<feature type="region of interest" description="Disordered" evidence="8">
    <location>
        <begin position="1"/>
        <end position="21"/>
    </location>
</feature>
<comment type="similarity">
    <text evidence="2">Belongs to the major facilitator superfamily. TCR/Tet family.</text>
</comment>
<dbReference type="PANTHER" id="PTHR23501:SF197">
    <property type="entry name" value="COMD"/>
    <property type="match status" value="1"/>
</dbReference>
<keyword evidence="4" id="KW-1003">Cell membrane</keyword>
<feature type="transmembrane region" description="Helical" evidence="9">
    <location>
        <begin position="377"/>
        <end position="400"/>
    </location>
</feature>
<feature type="transmembrane region" description="Helical" evidence="9">
    <location>
        <begin position="29"/>
        <end position="54"/>
    </location>
</feature>
<comment type="subcellular location">
    <subcellularLocation>
        <location evidence="1">Cell membrane</location>
        <topology evidence="1">Multi-pass membrane protein</topology>
    </subcellularLocation>
</comment>
<keyword evidence="6 9" id="KW-1133">Transmembrane helix</keyword>
<dbReference type="AlphaFoldDB" id="A0A853BUM8"/>
<evidence type="ECO:0000256" key="2">
    <source>
        <dbReference type="ARBA" id="ARBA00007520"/>
    </source>
</evidence>
<keyword evidence="12" id="KW-1185">Reference proteome</keyword>
<dbReference type="InterPro" id="IPR011701">
    <property type="entry name" value="MFS"/>
</dbReference>
<feature type="transmembrane region" description="Helical" evidence="9">
    <location>
        <begin position="495"/>
        <end position="513"/>
    </location>
</feature>
<evidence type="ECO:0000256" key="9">
    <source>
        <dbReference type="SAM" id="Phobius"/>
    </source>
</evidence>
<feature type="transmembrane region" description="Helical" evidence="9">
    <location>
        <begin position="155"/>
        <end position="173"/>
    </location>
</feature>
<dbReference type="InterPro" id="IPR036259">
    <property type="entry name" value="MFS_trans_sf"/>
</dbReference>
<feature type="transmembrane region" description="Helical" evidence="9">
    <location>
        <begin position="66"/>
        <end position="85"/>
    </location>
</feature>
<proteinExistence type="inferred from homology"/>
<feature type="transmembrane region" description="Helical" evidence="9">
    <location>
        <begin position="420"/>
        <end position="438"/>
    </location>
</feature>
<evidence type="ECO:0000256" key="5">
    <source>
        <dbReference type="ARBA" id="ARBA00022692"/>
    </source>
</evidence>
<feature type="transmembrane region" description="Helical" evidence="9">
    <location>
        <begin position="219"/>
        <end position="239"/>
    </location>
</feature>
<evidence type="ECO:0000313" key="12">
    <source>
        <dbReference type="Proteomes" id="UP000575985"/>
    </source>
</evidence>
<keyword evidence="3" id="KW-0813">Transport</keyword>
<feature type="transmembrane region" description="Helical" evidence="9">
    <location>
        <begin position="326"/>
        <end position="345"/>
    </location>
</feature>